<evidence type="ECO:0000256" key="2">
    <source>
        <dbReference type="ARBA" id="ARBA00022490"/>
    </source>
</evidence>
<dbReference type="GO" id="GO:0005737">
    <property type="term" value="C:cytoplasm"/>
    <property type="evidence" value="ECO:0007669"/>
    <property type="project" value="UniProtKB-SubCell"/>
</dbReference>
<organism evidence="7 8">
    <name type="scientific">Algicella marina</name>
    <dbReference type="NCBI Taxonomy" id="2683284"/>
    <lineage>
        <taxon>Bacteria</taxon>
        <taxon>Pseudomonadati</taxon>
        <taxon>Pseudomonadota</taxon>
        <taxon>Alphaproteobacteria</taxon>
        <taxon>Rhodobacterales</taxon>
        <taxon>Paracoccaceae</taxon>
        <taxon>Algicella</taxon>
    </lineage>
</organism>
<keyword evidence="8" id="KW-1185">Reference proteome</keyword>
<dbReference type="InterPro" id="IPR039422">
    <property type="entry name" value="MarR/SlyA-like"/>
</dbReference>
<dbReference type="PANTHER" id="PTHR33164">
    <property type="entry name" value="TRANSCRIPTIONAL REGULATOR, MARR FAMILY"/>
    <property type="match status" value="1"/>
</dbReference>
<evidence type="ECO:0000256" key="3">
    <source>
        <dbReference type="ARBA" id="ARBA00023015"/>
    </source>
</evidence>
<name>A0A6P1SWI4_9RHOB</name>
<accession>A0A6P1SWI4</accession>
<dbReference type="PANTHER" id="PTHR33164:SF5">
    <property type="entry name" value="ORGANIC HYDROPEROXIDE RESISTANCE TRANSCRIPTIONAL REGULATOR"/>
    <property type="match status" value="1"/>
</dbReference>
<dbReference type="Gene3D" id="1.10.10.10">
    <property type="entry name" value="Winged helix-like DNA-binding domain superfamily/Winged helix DNA-binding domain"/>
    <property type="match status" value="1"/>
</dbReference>
<dbReference type="InterPro" id="IPR036390">
    <property type="entry name" value="WH_DNA-bd_sf"/>
</dbReference>
<dbReference type="InterPro" id="IPR055166">
    <property type="entry name" value="Transc_reg_Sar_Rot_HTH"/>
</dbReference>
<keyword evidence="5" id="KW-0804">Transcription</keyword>
<dbReference type="KEGG" id="amaq:GO499_00180"/>
<dbReference type="FunFam" id="1.10.10.10:FF:000163">
    <property type="entry name" value="MarR family transcriptional regulator"/>
    <property type="match status" value="1"/>
</dbReference>
<dbReference type="Proteomes" id="UP000464495">
    <property type="component" value="Chromosome"/>
</dbReference>
<dbReference type="InterPro" id="IPR036388">
    <property type="entry name" value="WH-like_DNA-bd_sf"/>
</dbReference>
<dbReference type="AlphaFoldDB" id="A0A6P1SWI4"/>
<comment type="subcellular location">
    <subcellularLocation>
        <location evidence="1">Cytoplasm</location>
    </subcellularLocation>
</comment>
<keyword evidence="2" id="KW-0963">Cytoplasm</keyword>
<dbReference type="InterPro" id="IPR000835">
    <property type="entry name" value="HTH_MarR-typ"/>
</dbReference>
<evidence type="ECO:0000259" key="6">
    <source>
        <dbReference type="PROSITE" id="PS50995"/>
    </source>
</evidence>
<evidence type="ECO:0000313" key="7">
    <source>
        <dbReference type="EMBL" id="QHQ33703.1"/>
    </source>
</evidence>
<dbReference type="SMART" id="SM00347">
    <property type="entry name" value="HTH_MARR"/>
    <property type="match status" value="1"/>
</dbReference>
<keyword evidence="4" id="KW-0238">DNA-binding</keyword>
<dbReference type="RefSeq" id="WP_161860281.1">
    <property type="nucleotide sequence ID" value="NZ_CP046620.1"/>
</dbReference>
<evidence type="ECO:0000313" key="8">
    <source>
        <dbReference type="Proteomes" id="UP000464495"/>
    </source>
</evidence>
<dbReference type="GO" id="GO:0003700">
    <property type="term" value="F:DNA-binding transcription factor activity"/>
    <property type="evidence" value="ECO:0007669"/>
    <property type="project" value="InterPro"/>
</dbReference>
<gene>
    <name evidence="7" type="ORF">GO499_00180</name>
</gene>
<dbReference type="SUPFAM" id="SSF46785">
    <property type="entry name" value="Winged helix' DNA-binding domain"/>
    <property type="match status" value="1"/>
</dbReference>
<dbReference type="GO" id="GO:0006950">
    <property type="term" value="P:response to stress"/>
    <property type="evidence" value="ECO:0007669"/>
    <property type="project" value="TreeGrafter"/>
</dbReference>
<evidence type="ECO:0000256" key="1">
    <source>
        <dbReference type="ARBA" id="ARBA00004496"/>
    </source>
</evidence>
<dbReference type="GO" id="GO:0003677">
    <property type="term" value="F:DNA binding"/>
    <property type="evidence" value="ECO:0007669"/>
    <property type="project" value="UniProtKB-KW"/>
</dbReference>
<evidence type="ECO:0000256" key="5">
    <source>
        <dbReference type="ARBA" id="ARBA00023163"/>
    </source>
</evidence>
<dbReference type="PRINTS" id="PR00598">
    <property type="entry name" value="HTHMARR"/>
</dbReference>
<feature type="domain" description="HTH marR-type" evidence="6">
    <location>
        <begin position="17"/>
        <end position="151"/>
    </location>
</feature>
<evidence type="ECO:0000256" key="4">
    <source>
        <dbReference type="ARBA" id="ARBA00023125"/>
    </source>
</evidence>
<dbReference type="EMBL" id="CP046620">
    <property type="protein sequence ID" value="QHQ33703.1"/>
    <property type="molecule type" value="Genomic_DNA"/>
</dbReference>
<dbReference type="Pfam" id="PF22381">
    <property type="entry name" value="Staph_reg_Sar_Rot"/>
    <property type="match status" value="1"/>
</dbReference>
<protein>
    <submittedName>
        <fullName evidence="7">MarR family transcriptional regulator</fullName>
    </submittedName>
</protein>
<proteinExistence type="predicted"/>
<reference evidence="7 8" key="1">
    <citation type="submission" date="2019-12" db="EMBL/GenBank/DDBJ databases">
        <title>Complete genome sequence of Algicella marina strain 9Alg 56(T) isolated from the red alga Tichocarpus crinitus.</title>
        <authorList>
            <person name="Kim S.-G."/>
            <person name="Nedashkovskaya O.I."/>
        </authorList>
    </citation>
    <scope>NUCLEOTIDE SEQUENCE [LARGE SCALE GENOMIC DNA]</scope>
    <source>
        <strain evidence="7 8">9Alg 56</strain>
    </source>
</reference>
<sequence length="154" mass="16998">MRNSDSDEVVPEENPFAQLLCFEVYATTHAFQKVYTPLLAPLGLTYPQYLVMMVLWTGDNLPVGTIGRKIGLETSTLTPLLKRLEAAGLVARFRDIADERRVIVKLTDAGRDLQAKAEDIPECVGRATGLDLAEAKSLQERLQNLREALLEAAG</sequence>
<keyword evidence="3" id="KW-0805">Transcription regulation</keyword>
<dbReference type="PROSITE" id="PS50995">
    <property type="entry name" value="HTH_MARR_2"/>
    <property type="match status" value="1"/>
</dbReference>